<dbReference type="GO" id="GO:0003723">
    <property type="term" value="F:RNA binding"/>
    <property type="evidence" value="ECO:0007669"/>
    <property type="project" value="InterPro"/>
</dbReference>
<dbReference type="OrthoDB" id="728902at2759"/>
<dbReference type="FunFam" id="1.25.40.10:FF:000694">
    <property type="entry name" value="Pentatricopeptide repeat-containing protein At3g50420"/>
    <property type="match status" value="1"/>
</dbReference>
<name>A0A803LI47_CHEQI</name>
<dbReference type="Pfam" id="PF01535">
    <property type="entry name" value="PPR"/>
    <property type="match status" value="5"/>
</dbReference>
<dbReference type="InterPro" id="IPR046848">
    <property type="entry name" value="E_motif"/>
</dbReference>
<dbReference type="AlphaFoldDB" id="A0A803LI47"/>
<dbReference type="PANTHER" id="PTHR24015:SF2017">
    <property type="entry name" value="PENTATRICOPEPTIDE REPEAT-CONTAINING PROTEIN"/>
    <property type="match status" value="1"/>
</dbReference>
<dbReference type="Gene3D" id="1.25.40.10">
    <property type="entry name" value="Tetratricopeptide repeat domain"/>
    <property type="match status" value="6"/>
</dbReference>
<feature type="repeat" description="PPR" evidence="2">
    <location>
        <begin position="73"/>
        <end position="108"/>
    </location>
</feature>
<reference evidence="3" key="2">
    <citation type="submission" date="2021-03" db="UniProtKB">
        <authorList>
            <consortium name="EnsemblPlants"/>
        </authorList>
    </citation>
    <scope>IDENTIFICATION</scope>
</reference>
<dbReference type="InterPro" id="IPR046960">
    <property type="entry name" value="PPR_At4g14850-like_plant"/>
</dbReference>
<evidence type="ECO:0000256" key="1">
    <source>
        <dbReference type="ARBA" id="ARBA00022737"/>
    </source>
</evidence>
<proteinExistence type="predicted"/>
<organism evidence="3 4">
    <name type="scientific">Chenopodium quinoa</name>
    <name type="common">Quinoa</name>
    <dbReference type="NCBI Taxonomy" id="63459"/>
    <lineage>
        <taxon>Eukaryota</taxon>
        <taxon>Viridiplantae</taxon>
        <taxon>Streptophyta</taxon>
        <taxon>Embryophyta</taxon>
        <taxon>Tracheophyta</taxon>
        <taxon>Spermatophyta</taxon>
        <taxon>Magnoliopsida</taxon>
        <taxon>eudicotyledons</taxon>
        <taxon>Gunneridae</taxon>
        <taxon>Pentapetalae</taxon>
        <taxon>Caryophyllales</taxon>
        <taxon>Chenopodiaceae</taxon>
        <taxon>Chenopodioideae</taxon>
        <taxon>Atripliceae</taxon>
        <taxon>Chenopodium</taxon>
    </lineage>
</organism>
<evidence type="ECO:0008006" key="5">
    <source>
        <dbReference type="Google" id="ProtNLM"/>
    </source>
</evidence>
<sequence>MNEATSFTISLLQKCTTITSLKKAQKLHALILTSSTPFTYHKPFLHNNILSMYAKCGSVFDARLVFDKMPQRNFITYNSIISAFARHLDSGSYAFRLFSQMRFQCFTPNGATFISLLQSASAARDQLHGLALHCLIVKSGQLFDVQVQTALICFFSNFGDLSSVNQVFGNVLIQDEYTWNCIISGYVKNNRMAEGLCLFRKMLRTGAIPTEFTFSMVLNACARLSDYSFGRLAHAQVILTGVFLDLPLQNTLIDMYSSCGDTQSAFHLFEGMQDPDIVSWNSMMAGYAEKGEGERAMVLFVQLQHRAGRKADEYTFAALISAVQECPILYYGEPLHAQVIVYGLDNSVFVGSPLISMYFGHGKVESAEGVFHTISNKDVVLWTEMISGYSKVEDSTNAIKFFYDMWQQGYKIDDFSLSSALSACADLATLNQGEMLHSLAMKTGCDSEMAVCGSLINAYAKNGDLQAAKSIFAEIKYPDLKCWNSMIGSYSHHGKAEEAIKLFDEFLIHGLKPDQVTFISLLSACSHCGLVERGKRLWSYMKDKGLYPGFKHYACMVSLLSRAGLLEEAVEIIHESDFGKDHLALWRTVLSSAVSNKNLSMGLHAARETLQLDAQDSATHTLLSNLYASVGSWDGVMEVRKRIRGMMLEKDPGLSWVETVKSLEVFSSGDQSHPKIEEVKAQLKVLQGNMMLRQDIDGILI</sequence>
<reference evidence="3" key="1">
    <citation type="journal article" date="2017" name="Nature">
        <title>The genome of Chenopodium quinoa.</title>
        <authorList>
            <person name="Jarvis D.E."/>
            <person name="Ho Y.S."/>
            <person name="Lightfoot D.J."/>
            <person name="Schmoeckel S.M."/>
            <person name="Li B."/>
            <person name="Borm T.J.A."/>
            <person name="Ohyanagi H."/>
            <person name="Mineta K."/>
            <person name="Michell C.T."/>
            <person name="Saber N."/>
            <person name="Kharbatia N.M."/>
            <person name="Rupper R.R."/>
            <person name="Sharp A.R."/>
            <person name="Dally N."/>
            <person name="Boughton B.A."/>
            <person name="Woo Y.H."/>
            <person name="Gao G."/>
            <person name="Schijlen E.G.W.M."/>
            <person name="Guo X."/>
            <person name="Momin A.A."/>
            <person name="Negrao S."/>
            <person name="Al-Babili S."/>
            <person name="Gehring C."/>
            <person name="Roessner U."/>
            <person name="Jung C."/>
            <person name="Murphy K."/>
            <person name="Arold S.T."/>
            <person name="Gojobori T."/>
            <person name="van der Linden C.G."/>
            <person name="van Loo E.N."/>
            <person name="Jellen E.N."/>
            <person name="Maughan P.J."/>
            <person name="Tester M."/>
        </authorList>
    </citation>
    <scope>NUCLEOTIDE SEQUENCE [LARGE SCALE GENOMIC DNA]</scope>
    <source>
        <strain evidence="3">cv. PI 614886</strain>
    </source>
</reference>
<dbReference type="Pfam" id="PF20431">
    <property type="entry name" value="E_motif"/>
    <property type="match status" value="1"/>
</dbReference>
<feature type="repeat" description="PPR" evidence="2">
    <location>
        <begin position="276"/>
        <end position="310"/>
    </location>
</feature>
<accession>A0A803LI47</accession>
<gene>
    <name evidence="3" type="primary">LOC110721264</name>
</gene>
<keyword evidence="1" id="KW-0677">Repeat</keyword>
<feature type="repeat" description="PPR" evidence="2">
    <location>
        <begin position="175"/>
        <end position="209"/>
    </location>
</feature>
<dbReference type="RefSeq" id="XP_021756098.1">
    <property type="nucleotide sequence ID" value="XM_021900406.1"/>
</dbReference>
<dbReference type="FunFam" id="1.25.40.10:FF:000343">
    <property type="entry name" value="Pentatricopeptide repeat-containing protein At3g58590"/>
    <property type="match status" value="1"/>
</dbReference>
<keyword evidence="4" id="KW-1185">Reference proteome</keyword>
<dbReference type="InterPro" id="IPR011990">
    <property type="entry name" value="TPR-like_helical_dom_sf"/>
</dbReference>
<dbReference type="PROSITE" id="PS51375">
    <property type="entry name" value="PPR"/>
    <property type="match status" value="6"/>
</dbReference>
<feature type="repeat" description="PPR" evidence="2">
    <location>
        <begin position="514"/>
        <end position="548"/>
    </location>
</feature>
<dbReference type="SMR" id="A0A803LI47"/>
<evidence type="ECO:0000313" key="4">
    <source>
        <dbReference type="Proteomes" id="UP000596660"/>
    </source>
</evidence>
<dbReference type="OMA" id="DPDLKCW"/>
<dbReference type="KEGG" id="cqi:110721264"/>
<dbReference type="FunFam" id="1.25.40.10:FF:000158">
    <property type="entry name" value="pentatricopeptide repeat-containing protein At2g33680"/>
    <property type="match status" value="1"/>
</dbReference>
<dbReference type="PANTHER" id="PTHR24015">
    <property type="entry name" value="OS07G0578800 PROTEIN-RELATED"/>
    <property type="match status" value="1"/>
</dbReference>
<feature type="repeat" description="PPR" evidence="2">
    <location>
        <begin position="378"/>
        <end position="412"/>
    </location>
</feature>
<dbReference type="GO" id="GO:0099402">
    <property type="term" value="P:plant organ development"/>
    <property type="evidence" value="ECO:0007669"/>
    <property type="project" value="UniProtKB-ARBA"/>
</dbReference>
<dbReference type="InterPro" id="IPR002885">
    <property type="entry name" value="PPR_rpt"/>
</dbReference>
<dbReference type="GO" id="GO:0009451">
    <property type="term" value="P:RNA modification"/>
    <property type="evidence" value="ECO:0007669"/>
    <property type="project" value="InterPro"/>
</dbReference>
<protein>
    <recommendedName>
        <fullName evidence="5">Pentatricopeptide repeat-containing protein</fullName>
    </recommendedName>
</protein>
<dbReference type="NCBIfam" id="TIGR00756">
    <property type="entry name" value="PPR"/>
    <property type="match status" value="5"/>
</dbReference>
<dbReference type="GeneID" id="110721264"/>
<evidence type="ECO:0000313" key="3">
    <source>
        <dbReference type="EnsemblPlants" id="AUR62013644-RA:cds"/>
    </source>
</evidence>
<dbReference type="Pfam" id="PF13041">
    <property type="entry name" value="PPR_2"/>
    <property type="match status" value="3"/>
</dbReference>
<dbReference type="EnsemblPlants" id="AUR62013644-RA">
    <property type="protein sequence ID" value="AUR62013644-RA:cds"/>
    <property type="gene ID" value="AUR62013644"/>
</dbReference>
<dbReference type="Proteomes" id="UP000596660">
    <property type="component" value="Unplaced"/>
</dbReference>
<dbReference type="Gramene" id="AUR62013644-RA">
    <property type="protein sequence ID" value="AUR62013644-RA:cds"/>
    <property type="gene ID" value="AUR62013644"/>
</dbReference>
<feature type="repeat" description="PPR" evidence="2">
    <location>
        <begin position="479"/>
        <end position="513"/>
    </location>
</feature>
<evidence type="ECO:0000256" key="2">
    <source>
        <dbReference type="PROSITE-ProRule" id="PRU00708"/>
    </source>
</evidence>